<feature type="region of interest" description="Disordered" evidence="1">
    <location>
        <begin position="38"/>
        <end position="63"/>
    </location>
</feature>
<dbReference type="EMBL" id="OCNJ01000007">
    <property type="protein sequence ID" value="SOD98138.1"/>
    <property type="molecule type" value="Genomic_DNA"/>
</dbReference>
<dbReference type="Gene3D" id="3.40.50.80">
    <property type="entry name" value="Nucleotide-binding domain of ferredoxin-NADP reductase (FNR) module"/>
    <property type="match status" value="1"/>
</dbReference>
<organism evidence="3 4">
    <name type="scientific">Caenispirillum bisanense</name>
    <dbReference type="NCBI Taxonomy" id="414052"/>
    <lineage>
        <taxon>Bacteria</taxon>
        <taxon>Pseudomonadati</taxon>
        <taxon>Pseudomonadota</taxon>
        <taxon>Alphaproteobacteria</taxon>
        <taxon>Rhodospirillales</taxon>
        <taxon>Novispirillaceae</taxon>
        <taxon>Caenispirillum</taxon>
    </lineage>
</organism>
<dbReference type="InterPro" id="IPR039261">
    <property type="entry name" value="FNR_nucleotide-bd"/>
</dbReference>
<dbReference type="PANTHER" id="PTHR47354">
    <property type="entry name" value="NADH OXIDOREDUCTASE HCR"/>
    <property type="match status" value="1"/>
</dbReference>
<dbReference type="SUPFAM" id="SSF63380">
    <property type="entry name" value="Riboflavin synthase domain-like"/>
    <property type="match status" value="1"/>
</dbReference>
<accession>A0A286GRI5</accession>
<dbReference type="InterPro" id="IPR017938">
    <property type="entry name" value="Riboflavin_synthase-like_b-brl"/>
</dbReference>
<dbReference type="PROSITE" id="PS51384">
    <property type="entry name" value="FAD_FR"/>
    <property type="match status" value="1"/>
</dbReference>
<evidence type="ECO:0000313" key="4">
    <source>
        <dbReference type="Proteomes" id="UP000219621"/>
    </source>
</evidence>
<keyword evidence="4" id="KW-1185">Reference proteome</keyword>
<protein>
    <submittedName>
        <fullName evidence="3">Ferredoxin--NADP+ reductase</fullName>
    </submittedName>
</protein>
<dbReference type="OrthoDB" id="9784483at2"/>
<dbReference type="InterPro" id="IPR001433">
    <property type="entry name" value="OxRdtase_FAD/NAD-bd"/>
</dbReference>
<dbReference type="SUPFAM" id="SSF52343">
    <property type="entry name" value="Ferredoxin reductase-like, C-terminal NADP-linked domain"/>
    <property type="match status" value="1"/>
</dbReference>
<feature type="domain" description="FAD-binding FR-type" evidence="2">
    <location>
        <begin position="55"/>
        <end position="151"/>
    </location>
</feature>
<dbReference type="Proteomes" id="UP000219621">
    <property type="component" value="Unassembled WGS sequence"/>
</dbReference>
<dbReference type="InterPro" id="IPR050415">
    <property type="entry name" value="MRET"/>
</dbReference>
<gene>
    <name evidence="3" type="ORF">SAMN05421508_107211</name>
</gene>
<dbReference type="InterPro" id="IPR008333">
    <property type="entry name" value="Cbr1-like_FAD-bd_dom"/>
</dbReference>
<dbReference type="GO" id="GO:0016491">
    <property type="term" value="F:oxidoreductase activity"/>
    <property type="evidence" value="ECO:0007669"/>
    <property type="project" value="InterPro"/>
</dbReference>
<name>A0A286GRI5_9PROT</name>
<proteinExistence type="predicted"/>
<dbReference type="RefSeq" id="WP_097280308.1">
    <property type="nucleotide sequence ID" value="NZ_OCNJ01000007.1"/>
</dbReference>
<evidence type="ECO:0000313" key="3">
    <source>
        <dbReference type="EMBL" id="SOD98138.1"/>
    </source>
</evidence>
<dbReference type="PANTHER" id="PTHR47354:SF5">
    <property type="entry name" value="PROTEIN RFBI"/>
    <property type="match status" value="1"/>
</dbReference>
<dbReference type="Gene3D" id="2.40.30.10">
    <property type="entry name" value="Translation factors"/>
    <property type="match status" value="1"/>
</dbReference>
<dbReference type="AlphaFoldDB" id="A0A286GRI5"/>
<dbReference type="Pfam" id="PF00970">
    <property type="entry name" value="FAD_binding_6"/>
    <property type="match status" value="1"/>
</dbReference>
<sequence length="288" mass="30746">MRGPPILPDDLSLRDLLLWVERRRIAARRRLTARRVAPVARPAASEPRPAAAAPTGAAPGTVLTLDAPTPDLRRFTVAKPSGFSYAPGQSVRLELEGTRRRYTMVSAPHEPALEFLVELVPGGRMSARLRGLRPGAAIGIAGDPKGGIALDTGAKRHLMLATVTGVNPFVSILRDAVRRGRTDLRVVLVHGASYADEFGYNEELSALAAAHPGLLTYIPTVSRPDEPRNAGWRGARGRADALIEAVIARHSLAPADTTAYACGNTGMVETAAARLGGLGYRVRTETYD</sequence>
<reference evidence="3 4" key="1">
    <citation type="submission" date="2017-09" db="EMBL/GenBank/DDBJ databases">
        <authorList>
            <person name="Ehlers B."/>
            <person name="Leendertz F.H."/>
        </authorList>
    </citation>
    <scope>NUCLEOTIDE SEQUENCE [LARGE SCALE GENOMIC DNA]</scope>
    <source>
        <strain evidence="3 4">USBA 140</strain>
    </source>
</reference>
<evidence type="ECO:0000259" key="2">
    <source>
        <dbReference type="PROSITE" id="PS51384"/>
    </source>
</evidence>
<feature type="compositionally biased region" description="Low complexity" evidence="1">
    <location>
        <begin position="38"/>
        <end position="61"/>
    </location>
</feature>
<evidence type="ECO:0000256" key="1">
    <source>
        <dbReference type="SAM" id="MobiDB-lite"/>
    </source>
</evidence>
<dbReference type="Pfam" id="PF00175">
    <property type="entry name" value="NAD_binding_1"/>
    <property type="match status" value="1"/>
</dbReference>
<dbReference type="InterPro" id="IPR017927">
    <property type="entry name" value="FAD-bd_FR_type"/>
</dbReference>